<evidence type="ECO:0000313" key="2">
    <source>
        <dbReference type="Proteomes" id="UP000068196"/>
    </source>
</evidence>
<evidence type="ECO:0000313" key="1">
    <source>
        <dbReference type="EMBL" id="BAU24071.1"/>
    </source>
</evidence>
<organism evidence="1 2">
    <name type="scientific">Caldimicrobium thiodismutans</name>
    <dbReference type="NCBI Taxonomy" id="1653476"/>
    <lineage>
        <taxon>Bacteria</taxon>
        <taxon>Pseudomonadati</taxon>
        <taxon>Thermodesulfobacteriota</taxon>
        <taxon>Thermodesulfobacteria</taxon>
        <taxon>Thermodesulfobacteriales</taxon>
        <taxon>Thermodesulfobacteriaceae</taxon>
        <taxon>Caldimicrobium</taxon>
    </lineage>
</organism>
<dbReference type="Gene3D" id="1.20.120.1490">
    <property type="match status" value="1"/>
</dbReference>
<dbReference type="EMBL" id="AP014945">
    <property type="protein sequence ID" value="BAU24071.1"/>
    <property type="molecule type" value="Genomic_DNA"/>
</dbReference>
<dbReference type="AlphaFoldDB" id="A0A0U5AJK4"/>
<protein>
    <recommendedName>
        <fullName evidence="3">Cytochrome C</fullName>
    </recommendedName>
</protein>
<reference evidence="2" key="2">
    <citation type="journal article" date="2016" name="Int. J. Syst. Evol. Microbiol.">
        <title>Caldimicrobium thiodismutans sp. nov., a sulfur-disproportionating bacterium isolated from a hot spring.</title>
        <authorList>
            <person name="Kojima H."/>
            <person name="Umezawa K."/>
            <person name="Fukui M."/>
        </authorList>
    </citation>
    <scope>NUCLEOTIDE SEQUENCE [LARGE SCALE GENOMIC DNA]</scope>
    <source>
        <strain evidence="2">TF1</strain>
    </source>
</reference>
<name>A0A0U5AJK4_9BACT</name>
<dbReference type="KEGG" id="cthi:THC_1711"/>
<dbReference type="OrthoDB" id="9805653at2"/>
<proteinExistence type="predicted"/>
<sequence length="112" mass="12882">MKGLKMLLTGLAVLTFLGTSEVMAKRGGPYLPPADPVKVKEYCTEIQPLYQKEFQLRNEIRSMIWSGNPNWSEVESKEIEAAKLRVEMMKKAQEKGLPLPRGMKHIRRYCGW</sequence>
<gene>
    <name evidence="1" type="ORF">THC_1711</name>
</gene>
<dbReference type="Proteomes" id="UP000068196">
    <property type="component" value="Chromosome"/>
</dbReference>
<dbReference type="RefSeq" id="WP_148638845.1">
    <property type="nucleotide sequence ID" value="NZ_AP014945.1"/>
</dbReference>
<dbReference type="STRING" id="1653476.THC_1711"/>
<accession>A0A0U5AJK4</accession>
<keyword evidence="2" id="KW-1185">Reference proteome</keyword>
<reference evidence="1 2" key="1">
    <citation type="journal article" date="2016" name="Int. J. Syst. Evol. Microbiol.">
        <title>Caldimicrobium thiodismutans sp. nov., a sulfur-disproportionating bacterium isolated from a hot spring, and emended description of the genus Caldimicrobium.</title>
        <authorList>
            <person name="Kojima H."/>
            <person name="Umezawa K."/>
            <person name="Fukui M."/>
        </authorList>
    </citation>
    <scope>NUCLEOTIDE SEQUENCE [LARGE SCALE GENOMIC DNA]</scope>
    <source>
        <strain evidence="1 2">TF1</strain>
    </source>
</reference>
<evidence type="ECO:0008006" key="3">
    <source>
        <dbReference type="Google" id="ProtNLM"/>
    </source>
</evidence>